<proteinExistence type="predicted"/>
<feature type="region of interest" description="Disordered" evidence="1">
    <location>
        <begin position="40"/>
        <end position="97"/>
    </location>
</feature>
<accession>A0A059BF24</accession>
<dbReference type="CDD" id="cd01763">
    <property type="entry name" value="Ubl_SUMO_like"/>
    <property type="match status" value="1"/>
</dbReference>
<dbReference type="PANTHER" id="PTHR47813:SF2">
    <property type="entry name" value="UBIQUITIN-LIKE SUPERFAMILY PROTEIN"/>
    <property type="match status" value="1"/>
</dbReference>
<evidence type="ECO:0000256" key="1">
    <source>
        <dbReference type="SAM" id="MobiDB-lite"/>
    </source>
</evidence>
<dbReference type="Gene3D" id="3.10.20.90">
    <property type="entry name" value="Phosphatidylinositol 3-kinase Catalytic Subunit, Chain A, domain 1"/>
    <property type="match status" value="1"/>
</dbReference>
<gene>
    <name evidence="3" type="ORF">EUGRSUZ_G02230</name>
</gene>
<sequence length="225" mass="25622">MADELVEEEFEPLFDYRPLQPKFVYVDDDDSDEEPIIISKRQKVSGDGKGGNDGIPQVIICDDKKEGKEEEEEDDWLPPPPKFDANAGNKPPEDPALKELRLLKQELQTCAQSARDWLQSVEDSAQRKVSSPSQSLKDAPAELPKPQYERAKIVISIQDKDGPKQFRVFLDDRFERLFKLYADRVKLNQENLVFTFDGDKVSPSATPESLGMEDEDIIEVHAKSR</sequence>
<dbReference type="InterPro" id="IPR029071">
    <property type="entry name" value="Ubiquitin-like_domsf"/>
</dbReference>
<organism evidence="3">
    <name type="scientific">Eucalyptus grandis</name>
    <name type="common">Flooded gum</name>
    <dbReference type="NCBI Taxonomy" id="71139"/>
    <lineage>
        <taxon>Eukaryota</taxon>
        <taxon>Viridiplantae</taxon>
        <taxon>Streptophyta</taxon>
        <taxon>Embryophyta</taxon>
        <taxon>Tracheophyta</taxon>
        <taxon>Spermatophyta</taxon>
        <taxon>Magnoliopsida</taxon>
        <taxon>eudicotyledons</taxon>
        <taxon>Gunneridae</taxon>
        <taxon>Pentapetalae</taxon>
        <taxon>rosids</taxon>
        <taxon>malvids</taxon>
        <taxon>Myrtales</taxon>
        <taxon>Myrtaceae</taxon>
        <taxon>Myrtoideae</taxon>
        <taxon>Eucalypteae</taxon>
        <taxon>Eucalyptus</taxon>
    </lineage>
</organism>
<feature type="domain" description="Rad60/SUMO-like" evidence="2">
    <location>
        <begin position="153"/>
        <end position="220"/>
    </location>
</feature>
<dbReference type="OMA" id="CNKRPRV"/>
<reference evidence="3" key="1">
    <citation type="submission" date="2013-07" db="EMBL/GenBank/DDBJ databases">
        <title>The genome of Eucalyptus grandis.</title>
        <authorList>
            <person name="Schmutz J."/>
            <person name="Hayes R."/>
            <person name="Myburg A."/>
            <person name="Tuskan G."/>
            <person name="Grattapaglia D."/>
            <person name="Rokhsar D.S."/>
        </authorList>
    </citation>
    <scope>NUCLEOTIDE SEQUENCE</scope>
    <source>
        <tissue evidence="3">Leaf extractions</tissue>
    </source>
</reference>
<protein>
    <recommendedName>
        <fullName evidence="2">Rad60/SUMO-like domain-containing protein</fullName>
    </recommendedName>
</protein>
<dbReference type="Gramene" id="KCW64649">
    <property type="protein sequence ID" value="KCW64649"/>
    <property type="gene ID" value="EUGRSUZ_G02230"/>
</dbReference>
<dbReference type="PANTHER" id="PTHR47813">
    <property type="entry name" value="UBIQUITIN-LIKE SUPERFAMILY PROTEIN"/>
    <property type="match status" value="1"/>
</dbReference>
<dbReference type="EMBL" id="KK198759">
    <property type="protein sequence ID" value="KCW64649.1"/>
    <property type="molecule type" value="Genomic_DNA"/>
</dbReference>
<dbReference type="SUPFAM" id="SSF54236">
    <property type="entry name" value="Ubiquitin-like"/>
    <property type="match status" value="1"/>
</dbReference>
<evidence type="ECO:0000259" key="2">
    <source>
        <dbReference type="Pfam" id="PF11976"/>
    </source>
</evidence>
<dbReference type="InParanoid" id="A0A059BF24"/>
<dbReference type="eggNOG" id="ENOG502RYPZ">
    <property type="taxonomic scope" value="Eukaryota"/>
</dbReference>
<evidence type="ECO:0000313" key="3">
    <source>
        <dbReference type="EMBL" id="KCW64649.1"/>
    </source>
</evidence>
<feature type="region of interest" description="Disordered" evidence="1">
    <location>
        <begin position="122"/>
        <end position="143"/>
    </location>
</feature>
<dbReference type="KEGG" id="egr:104453749"/>
<dbReference type="FunCoup" id="A0A059BF24">
    <property type="interactions" value="1713"/>
</dbReference>
<name>A0A059BF24_EUCGR</name>
<dbReference type="OrthoDB" id="442921at2759"/>
<dbReference type="Pfam" id="PF11976">
    <property type="entry name" value="Rad60-SLD"/>
    <property type="match status" value="1"/>
</dbReference>
<dbReference type="AlphaFoldDB" id="A0A059BF24"/>
<feature type="compositionally biased region" description="Polar residues" evidence="1">
    <location>
        <begin position="122"/>
        <end position="136"/>
    </location>
</feature>
<dbReference type="InterPro" id="IPR022617">
    <property type="entry name" value="Rad60/SUMO-like_dom"/>
</dbReference>